<dbReference type="Proteomes" id="UP000325811">
    <property type="component" value="Chromosome I"/>
</dbReference>
<dbReference type="GO" id="GO:0004803">
    <property type="term" value="F:transposase activity"/>
    <property type="evidence" value="ECO:0007669"/>
    <property type="project" value="InterPro"/>
</dbReference>
<protein>
    <submittedName>
        <fullName evidence="3">Transposase</fullName>
    </submittedName>
</protein>
<feature type="domain" description="Transposase IS116/IS110/IS902 C-terminal" evidence="2">
    <location>
        <begin position="225"/>
        <end position="309"/>
    </location>
</feature>
<dbReference type="InterPro" id="IPR047650">
    <property type="entry name" value="Transpos_IS110"/>
</dbReference>
<dbReference type="Pfam" id="PF02371">
    <property type="entry name" value="Transposase_20"/>
    <property type="match status" value="1"/>
</dbReference>
<evidence type="ECO:0000313" key="3">
    <source>
        <dbReference type="EMBL" id="VVD28842.1"/>
    </source>
</evidence>
<keyword evidence="4" id="KW-1185">Reference proteome</keyword>
<evidence type="ECO:0000259" key="1">
    <source>
        <dbReference type="Pfam" id="PF01548"/>
    </source>
</evidence>
<accession>A0A5Q4ZGK6</accession>
<dbReference type="KEGG" id="pdio:PDMSB3_2386"/>
<dbReference type="EMBL" id="LR699553">
    <property type="protein sequence ID" value="VVD28842.1"/>
    <property type="molecule type" value="Genomic_DNA"/>
</dbReference>
<dbReference type="RefSeq" id="WP_232064176.1">
    <property type="nucleotide sequence ID" value="NZ_LR699553.1"/>
</dbReference>
<dbReference type="PANTHER" id="PTHR33055:SF16">
    <property type="entry name" value="TRANSPOSASE FOR INSERTION SEQUENCE ELEMENT IS1547"/>
    <property type="match status" value="1"/>
</dbReference>
<evidence type="ECO:0000313" key="4">
    <source>
        <dbReference type="Proteomes" id="UP000325811"/>
    </source>
</evidence>
<dbReference type="InterPro" id="IPR002525">
    <property type="entry name" value="Transp_IS110-like_N"/>
</dbReference>
<dbReference type="AlphaFoldDB" id="A0A5Q4ZGK6"/>
<dbReference type="Pfam" id="PF01548">
    <property type="entry name" value="DEDD_Tnp_IS110"/>
    <property type="match status" value="1"/>
</dbReference>
<dbReference type="GO" id="GO:0006313">
    <property type="term" value="P:DNA transposition"/>
    <property type="evidence" value="ECO:0007669"/>
    <property type="project" value="InterPro"/>
</dbReference>
<reference evidence="3 4" key="1">
    <citation type="submission" date="2019-08" db="EMBL/GenBank/DDBJ databases">
        <authorList>
            <person name="Herpell B J."/>
        </authorList>
    </citation>
    <scope>NUCLEOTIDE SEQUENCE [LARGE SCALE GENOMIC DNA]</scope>
    <source>
        <strain evidence="4">Msb3</strain>
    </source>
</reference>
<dbReference type="GO" id="GO:0003677">
    <property type="term" value="F:DNA binding"/>
    <property type="evidence" value="ECO:0007669"/>
    <property type="project" value="InterPro"/>
</dbReference>
<dbReference type="PANTHER" id="PTHR33055">
    <property type="entry name" value="TRANSPOSASE FOR INSERTION SEQUENCE ELEMENT IS1111A"/>
    <property type="match status" value="1"/>
</dbReference>
<evidence type="ECO:0000259" key="2">
    <source>
        <dbReference type="Pfam" id="PF02371"/>
    </source>
</evidence>
<name>A0A5Q4ZGK6_9BURK</name>
<proteinExistence type="predicted"/>
<dbReference type="InterPro" id="IPR003346">
    <property type="entry name" value="Transposase_20"/>
</dbReference>
<organism evidence="3 4">
    <name type="scientific">Paraburkholderia dioscoreae</name>
    <dbReference type="NCBI Taxonomy" id="2604047"/>
    <lineage>
        <taxon>Bacteria</taxon>
        <taxon>Pseudomonadati</taxon>
        <taxon>Pseudomonadota</taxon>
        <taxon>Betaproteobacteria</taxon>
        <taxon>Burkholderiales</taxon>
        <taxon>Burkholderiaceae</taxon>
        <taxon>Paraburkholderia</taxon>
    </lineage>
</organism>
<dbReference type="NCBIfam" id="NF033542">
    <property type="entry name" value="transpos_IS110"/>
    <property type="match status" value="1"/>
</dbReference>
<sequence>MEQNEVILGVDTHLDTHVGAVISDTGKLLGTLSVTTDTAGYLDLLTWANSFGQLRRAGVEGTGTYGAGLARVLRDHEIEVLEVNRPDRAMRRSRGKSDPTDAENAARAVLAGRATAIPKEQSGAAEAMRAVSVARRSAVKAKTQAINQLRALLVSAPQEIRDRLLKAKVAECVEGCARLRSLGKTPMLQTLTTTLRLLAKRWLTLAEELKALDTMLDSLTSEHAKRVRERFGVGPQTAAVLVAVAGDNPERLKSEAALAALCGTSPLQASSGKTVRHRLNRGGDRSANNALWTIAMVRMRSDPRTRAYVDRRTKEGMSNKEIHRCLKRYIVRELYRSSWPIWPIRRPLLDIGASTRRRKVCGVR</sequence>
<feature type="domain" description="Transposase IS110-like N-terminal" evidence="1">
    <location>
        <begin position="8"/>
        <end position="154"/>
    </location>
</feature>
<gene>
    <name evidence="3" type="ORF">PDMSB3_2386</name>
</gene>